<evidence type="ECO:0000313" key="5">
    <source>
        <dbReference type="Proteomes" id="UP000663829"/>
    </source>
</evidence>
<name>A0A815HTM7_9BILA</name>
<dbReference type="EMBL" id="CAJNOQ010015163">
    <property type="protein sequence ID" value="CAF1356493.1"/>
    <property type="molecule type" value="Genomic_DNA"/>
</dbReference>
<dbReference type="PANTHER" id="PTHR10943:SF1">
    <property type="entry name" value="26S PROTEASOME NON-ATPASE REGULATORY SUBUNIT 2"/>
    <property type="match status" value="1"/>
</dbReference>
<dbReference type="GO" id="GO:0005634">
    <property type="term" value="C:nucleus"/>
    <property type="evidence" value="ECO:0007669"/>
    <property type="project" value="TreeGrafter"/>
</dbReference>
<dbReference type="PANTHER" id="PTHR10943">
    <property type="entry name" value="26S PROTEASOME NON-ATPASE REGULATORY SUBUNIT"/>
    <property type="match status" value="1"/>
</dbReference>
<accession>A0A815HTM7</accession>
<dbReference type="AlphaFoldDB" id="A0A815HTM7"/>
<organism evidence="3 5">
    <name type="scientific">Didymodactylos carnosus</name>
    <dbReference type="NCBI Taxonomy" id="1234261"/>
    <lineage>
        <taxon>Eukaryota</taxon>
        <taxon>Metazoa</taxon>
        <taxon>Spiralia</taxon>
        <taxon>Gnathifera</taxon>
        <taxon>Rotifera</taxon>
        <taxon>Eurotatoria</taxon>
        <taxon>Bdelloidea</taxon>
        <taxon>Philodinida</taxon>
        <taxon>Philodinidae</taxon>
        <taxon>Didymodactylos</taxon>
    </lineage>
</organism>
<dbReference type="GO" id="GO:0008540">
    <property type="term" value="C:proteasome regulatory particle, base subcomplex"/>
    <property type="evidence" value="ECO:0007669"/>
    <property type="project" value="TreeGrafter"/>
</dbReference>
<protein>
    <recommendedName>
        <fullName evidence="2">RPN1 N-terminal domain-containing protein</fullName>
    </recommendedName>
</protein>
<proteinExistence type="predicted"/>
<feature type="non-terminal residue" evidence="3">
    <location>
        <position position="110"/>
    </location>
</feature>
<keyword evidence="5" id="KW-1185">Reference proteome</keyword>
<reference evidence="3" key="1">
    <citation type="submission" date="2021-02" db="EMBL/GenBank/DDBJ databases">
        <authorList>
            <person name="Nowell W R."/>
        </authorList>
    </citation>
    <scope>NUCLEOTIDE SEQUENCE</scope>
</reference>
<sequence>MKTYYEKIEESTEKVHLKVLIFGGIEYIRYLSAGIVLEWKRVQQDKTKQTIVLRSKEDTLLRLTKRIVPLLMRHNFEIDACDLLIELEHIHLMKQFVNKDRYPRICLYLT</sequence>
<dbReference type="InterPro" id="IPR040892">
    <property type="entry name" value="RPN1_N"/>
</dbReference>
<evidence type="ECO:0000313" key="4">
    <source>
        <dbReference type="EMBL" id="CAF4230508.1"/>
    </source>
</evidence>
<dbReference type="GO" id="GO:0043161">
    <property type="term" value="P:proteasome-mediated ubiquitin-dependent protein catabolic process"/>
    <property type="evidence" value="ECO:0007669"/>
    <property type="project" value="TreeGrafter"/>
</dbReference>
<dbReference type="Pfam" id="PF17781">
    <property type="entry name" value="RPN1_RPN2_N"/>
    <property type="match status" value="1"/>
</dbReference>
<feature type="domain" description="RPN1 N-terminal" evidence="2">
    <location>
        <begin position="24"/>
        <end position="110"/>
    </location>
</feature>
<evidence type="ECO:0000313" key="3">
    <source>
        <dbReference type="EMBL" id="CAF1356493.1"/>
    </source>
</evidence>
<dbReference type="Proteomes" id="UP000681722">
    <property type="component" value="Unassembled WGS sequence"/>
</dbReference>
<dbReference type="EMBL" id="CAJOBC010067211">
    <property type="protein sequence ID" value="CAF4230508.1"/>
    <property type="molecule type" value="Genomic_DNA"/>
</dbReference>
<keyword evidence="1" id="KW-0677">Repeat</keyword>
<dbReference type="GO" id="GO:0034515">
    <property type="term" value="C:proteasome storage granule"/>
    <property type="evidence" value="ECO:0007669"/>
    <property type="project" value="TreeGrafter"/>
</dbReference>
<gene>
    <name evidence="3" type="ORF">GPM918_LOCUS31165</name>
    <name evidence="4" type="ORF">SRO942_LOCUS31796</name>
</gene>
<feature type="non-terminal residue" evidence="3">
    <location>
        <position position="1"/>
    </location>
</feature>
<evidence type="ECO:0000256" key="1">
    <source>
        <dbReference type="ARBA" id="ARBA00022737"/>
    </source>
</evidence>
<dbReference type="OrthoDB" id="10252509at2759"/>
<evidence type="ECO:0000259" key="2">
    <source>
        <dbReference type="Pfam" id="PF17781"/>
    </source>
</evidence>
<dbReference type="Proteomes" id="UP000663829">
    <property type="component" value="Unassembled WGS sequence"/>
</dbReference>
<comment type="caution">
    <text evidence="3">The sequence shown here is derived from an EMBL/GenBank/DDBJ whole genome shotgun (WGS) entry which is preliminary data.</text>
</comment>